<keyword evidence="3" id="KW-1185">Reference proteome</keyword>
<name>A0A2G5SV96_9PELO</name>
<accession>A0A2G5SV96</accession>
<gene>
    <name evidence="2" type="primary">Cnig_chr_X.g24687</name>
    <name evidence="2" type="ORF">B9Z55_024687</name>
</gene>
<feature type="region of interest" description="Disordered" evidence="1">
    <location>
        <begin position="71"/>
        <end position="92"/>
    </location>
</feature>
<evidence type="ECO:0000256" key="1">
    <source>
        <dbReference type="SAM" id="MobiDB-lite"/>
    </source>
</evidence>
<protein>
    <submittedName>
        <fullName evidence="2">Uncharacterized protein</fullName>
    </submittedName>
</protein>
<reference evidence="3" key="1">
    <citation type="submission" date="2017-10" db="EMBL/GenBank/DDBJ databases">
        <title>Rapid genome shrinkage in a self-fertile nematode reveals novel sperm competition proteins.</title>
        <authorList>
            <person name="Yin D."/>
            <person name="Schwarz E.M."/>
            <person name="Thomas C.G."/>
            <person name="Felde R.L."/>
            <person name="Korf I.F."/>
            <person name="Cutter A.D."/>
            <person name="Schartner C.M."/>
            <person name="Ralston E.J."/>
            <person name="Meyer B.J."/>
            <person name="Haag E.S."/>
        </authorList>
    </citation>
    <scope>NUCLEOTIDE SEQUENCE [LARGE SCALE GENOMIC DNA]</scope>
    <source>
        <strain evidence="3">JU1422</strain>
    </source>
</reference>
<evidence type="ECO:0000313" key="2">
    <source>
        <dbReference type="EMBL" id="PIC18987.1"/>
    </source>
</evidence>
<dbReference type="EMBL" id="PDUG01000006">
    <property type="protein sequence ID" value="PIC18987.1"/>
    <property type="molecule type" value="Genomic_DNA"/>
</dbReference>
<comment type="caution">
    <text evidence="2">The sequence shown here is derived from an EMBL/GenBank/DDBJ whole genome shotgun (WGS) entry which is preliminary data.</text>
</comment>
<evidence type="ECO:0000313" key="3">
    <source>
        <dbReference type="Proteomes" id="UP000230233"/>
    </source>
</evidence>
<organism evidence="2 3">
    <name type="scientific">Caenorhabditis nigoni</name>
    <dbReference type="NCBI Taxonomy" id="1611254"/>
    <lineage>
        <taxon>Eukaryota</taxon>
        <taxon>Metazoa</taxon>
        <taxon>Ecdysozoa</taxon>
        <taxon>Nematoda</taxon>
        <taxon>Chromadorea</taxon>
        <taxon>Rhabditida</taxon>
        <taxon>Rhabditina</taxon>
        <taxon>Rhabditomorpha</taxon>
        <taxon>Rhabditoidea</taxon>
        <taxon>Rhabditidae</taxon>
        <taxon>Peloderinae</taxon>
        <taxon>Caenorhabditis</taxon>
    </lineage>
</organism>
<dbReference type="AlphaFoldDB" id="A0A2G5SV96"/>
<proteinExistence type="predicted"/>
<dbReference type="Proteomes" id="UP000230233">
    <property type="component" value="Chromosome X"/>
</dbReference>
<sequence length="115" mass="13184">MGCFVISIVISIRDQSRNLYAMDFRLRITSIYFFSLFNGNPKNEIHRGDKDEIITEFISASRHRKLLGPTPLNKIFPRKEQGTPFGLSSESIPVDARIPNHCKRRNEAPILCHSP</sequence>
<dbReference type="OrthoDB" id="10459546at2759"/>